<gene>
    <name evidence="1" type="ORF">EV199_1283</name>
</gene>
<dbReference type="Proteomes" id="UP000293874">
    <property type="component" value="Unassembled WGS sequence"/>
</dbReference>
<dbReference type="Pfam" id="PF01344">
    <property type="entry name" value="Kelch_1"/>
    <property type="match status" value="1"/>
</dbReference>
<reference evidence="1 2" key="1">
    <citation type="submission" date="2019-02" db="EMBL/GenBank/DDBJ databases">
        <title>Genomic Encyclopedia of Type Strains, Phase IV (KMG-IV): sequencing the most valuable type-strain genomes for metagenomic binning, comparative biology and taxonomic classification.</title>
        <authorList>
            <person name="Goeker M."/>
        </authorList>
    </citation>
    <scope>NUCLEOTIDE SEQUENCE [LARGE SCALE GENOMIC DNA]</scope>
    <source>
        <strain evidence="1 2">DSM 18116</strain>
    </source>
</reference>
<dbReference type="InterPro" id="IPR015915">
    <property type="entry name" value="Kelch-typ_b-propeller"/>
</dbReference>
<sequence>MKTLFNRIAILLSITVLTTQCKKDKNKDQPIAGTKDEWVVLSKDQKDFGDDAWGFQANNKIYMTAFDPWFHVYDVQQKKWTEEKKAFPTDFMLRYNCLLAQHNNKVYIAGGQNMGGKLRDFWEFNPANSEWKRLPDLPVPLTGGNIYVYNNNFYVGMSATTPHNPQSQRWIYKYSFASNAWENTNIELNSYAGTDGITFQKGEDVYYGGGYGYTASDPNPKTFYKYNLRTGAHTRLADMPTTYIENARPNTFILKEKMYGVVGTRMIVYDPALNSWTHYNNLPEDDEGHGILYSFQVGNRVISFTQAGSAFEYL</sequence>
<dbReference type="AlphaFoldDB" id="A0A4Q7N3L5"/>
<organism evidence="1 2">
    <name type="scientific">Pseudobacter ginsenosidimutans</name>
    <dbReference type="NCBI Taxonomy" id="661488"/>
    <lineage>
        <taxon>Bacteria</taxon>
        <taxon>Pseudomonadati</taxon>
        <taxon>Bacteroidota</taxon>
        <taxon>Chitinophagia</taxon>
        <taxon>Chitinophagales</taxon>
        <taxon>Chitinophagaceae</taxon>
        <taxon>Pseudobacter</taxon>
    </lineage>
</organism>
<dbReference type="SUPFAM" id="SSF117281">
    <property type="entry name" value="Kelch motif"/>
    <property type="match status" value="1"/>
</dbReference>
<protein>
    <submittedName>
        <fullName evidence="1">Kelch motif protein</fullName>
    </submittedName>
</protein>
<dbReference type="EMBL" id="SGXA01000001">
    <property type="protein sequence ID" value="RZS75418.1"/>
    <property type="molecule type" value="Genomic_DNA"/>
</dbReference>
<comment type="caution">
    <text evidence="1">The sequence shown here is derived from an EMBL/GenBank/DDBJ whole genome shotgun (WGS) entry which is preliminary data.</text>
</comment>
<dbReference type="PANTHER" id="PTHR46375">
    <property type="entry name" value="KELCH REPEAT AND BTB DOMAIN-CONTAINING PROTEIN 13-RELATED"/>
    <property type="match status" value="1"/>
</dbReference>
<dbReference type="SMART" id="SM00612">
    <property type="entry name" value="Kelch"/>
    <property type="match status" value="1"/>
</dbReference>
<proteinExistence type="predicted"/>
<accession>A0A4Q7N3L5</accession>
<keyword evidence="2" id="KW-1185">Reference proteome</keyword>
<name>A0A4Q7N3L5_9BACT</name>
<evidence type="ECO:0000313" key="1">
    <source>
        <dbReference type="EMBL" id="RZS75418.1"/>
    </source>
</evidence>
<dbReference type="Gene3D" id="2.120.10.80">
    <property type="entry name" value="Kelch-type beta propeller"/>
    <property type="match status" value="2"/>
</dbReference>
<dbReference type="PANTHER" id="PTHR46375:SF3">
    <property type="entry name" value="KELCH REPEAT AND BTB DOMAIN-CONTAINING PROTEIN 13"/>
    <property type="match status" value="1"/>
</dbReference>
<evidence type="ECO:0000313" key="2">
    <source>
        <dbReference type="Proteomes" id="UP000293874"/>
    </source>
</evidence>
<dbReference type="RefSeq" id="WP_130539787.1">
    <property type="nucleotide sequence ID" value="NZ_SGXA01000001.1"/>
</dbReference>
<dbReference type="InterPro" id="IPR006652">
    <property type="entry name" value="Kelch_1"/>
</dbReference>
<dbReference type="InterPro" id="IPR052392">
    <property type="entry name" value="Kelch-BTB_domain-containing"/>
</dbReference>